<name>A0AAQ3U8C7_PASNO</name>
<dbReference type="PANTHER" id="PTHR45648:SF150">
    <property type="entry name" value="GDSL ESTERASE_LIPASE"/>
    <property type="match status" value="1"/>
</dbReference>
<dbReference type="Pfam" id="PF00657">
    <property type="entry name" value="Lipase_GDSL"/>
    <property type="match status" value="1"/>
</dbReference>
<dbReference type="InterPro" id="IPR051058">
    <property type="entry name" value="GDSL_Est/Lipase"/>
</dbReference>
<dbReference type="PANTHER" id="PTHR45648">
    <property type="entry name" value="GDSL LIPASE/ACYLHYDROLASE FAMILY PROTEIN (AFU_ORTHOLOGUE AFUA_4G14700)"/>
    <property type="match status" value="1"/>
</dbReference>
<evidence type="ECO:0000256" key="2">
    <source>
        <dbReference type="ARBA" id="ARBA00022801"/>
    </source>
</evidence>
<dbReference type="InterPro" id="IPR043502">
    <property type="entry name" value="DNA/RNA_pol_sf"/>
</dbReference>
<sequence length="1023" mass="114036">MRDIISRSQTAFIKGRSIHDNILYVRSMARKYHRSRTPMLLVKLDISKAFDSVRWDYLLTLLGHLGFPARWRNWIAELLATSTSQVLLNGIPGHPVAHGRGLRQGDPLSPLLFVLAIDPLQRLLHLATEAGILSRVAKDRSRLRTAMYADDAVIFIRPEKKEMDALAALLHRFGEATGLRTNINKSSIVPIRCSGLNLEEVLAGFPAPRTSFPIRYLGIPLTTARLKKVDFQYLLDKIRCKLTGWHGRNLTHAGRLVLVKSVISAQPVHTLMVVSVPREVREEIDRLRKRFLWAGSENLTGGKCKVNWPTVARPLDLGGLGVLELCRFARALRVRWLWQQWEAPNAPWAGLEIPCNDADKLLFAAATTIVVGDGARTSFWHCAWANGRRPKDIAPDIHAASQHRKLSLWEALNEQTWVRHIDLRAIHSADHLKQFVELWSVAQSVTLVQGVEDRIIWNFNASGAYSAASAYRLQFMGHTNFDLKALIWKPWGPSKCKFFAWLIIRNRVWTADRLATRGWPHNPTCPLCRRQAESALHLIIECRYSRRIWEAMASWLSITPLAPASWSASDSVKQWWFTIGYSNVPKKGTRSLLLLVVCQIWLERNARIFQRKERSVLHLIVAIKEEARLWGLADACLYMYSYIETLRKPGQEQGSPKGLQSMAIHVGASSLAALCLLLELALLGAAEQLVPAMFVFGDSTVDVGNNNFIEKCQIDCKAYYPHFGVDYLDHAPTGRFSNGYNLADQLAQQLGFAESPPPYLSLSNTSLVSQMSTGINFASGGSGLLYKTGNGPVCTQVLSMTEQVGNFTNLARASANNGSADLLSKSLIFISVGSNDLFEYIDLGPRSNDTEFLQGLVASYAAYLKDLYDAGAKKFCVVSPSMVGCCPSQRAIVHDPKDRDKYGCLAVLNNLSNQLYPMFANMLQDLSLELPGMNYSFVNSIKMVERVLENPSTPSYNFTVLDTACCGEGPFGASGCHFSVPLCPNRSNHLFWDDYHPTDAASGIAANIIFGDTSGLFVHPINV</sequence>
<evidence type="ECO:0000313" key="5">
    <source>
        <dbReference type="EMBL" id="WVZ86734.1"/>
    </source>
</evidence>
<dbReference type="InterPro" id="IPR035669">
    <property type="entry name" value="SGNH_plant_lipase-like"/>
</dbReference>
<dbReference type="Pfam" id="PF13966">
    <property type="entry name" value="zf-RVT"/>
    <property type="match status" value="1"/>
</dbReference>
<keyword evidence="3" id="KW-0443">Lipid metabolism</keyword>
<comment type="similarity">
    <text evidence="1">Belongs to the 'GDSL' lipolytic enzyme family.</text>
</comment>
<keyword evidence="3" id="KW-0442">Lipid degradation</keyword>
<gene>
    <name evidence="5" type="ORF">U9M48_033472</name>
</gene>
<evidence type="ECO:0000256" key="3">
    <source>
        <dbReference type="ARBA" id="ARBA00022963"/>
    </source>
</evidence>
<dbReference type="EMBL" id="CP144751">
    <property type="protein sequence ID" value="WVZ86734.1"/>
    <property type="molecule type" value="Genomic_DNA"/>
</dbReference>
<dbReference type="InterPro" id="IPR026960">
    <property type="entry name" value="RVT-Znf"/>
</dbReference>
<dbReference type="CDD" id="cd01650">
    <property type="entry name" value="RT_nLTR_like"/>
    <property type="match status" value="1"/>
</dbReference>
<dbReference type="AlphaFoldDB" id="A0AAQ3U8C7"/>
<dbReference type="Pfam" id="PF00078">
    <property type="entry name" value="RVT_1"/>
    <property type="match status" value="1"/>
</dbReference>
<protein>
    <recommendedName>
        <fullName evidence="4">Reverse transcriptase domain-containing protein</fullName>
    </recommendedName>
</protein>
<dbReference type="InterPro" id="IPR001087">
    <property type="entry name" value="GDSL"/>
</dbReference>
<proteinExistence type="inferred from homology"/>
<organism evidence="5 6">
    <name type="scientific">Paspalum notatum var. saurae</name>
    <dbReference type="NCBI Taxonomy" id="547442"/>
    <lineage>
        <taxon>Eukaryota</taxon>
        <taxon>Viridiplantae</taxon>
        <taxon>Streptophyta</taxon>
        <taxon>Embryophyta</taxon>
        <taxon>Tracheophyta</taxon>
        <taxon>Spermatophyta</taxon>
        <taxon>Magnoliopsida</taxon>
        <taxon>Liliopsida</taxon>
        <taxon>Poales</taxon>
        <taxon>Poaceae</taxon>
        <taxon>PACMAD clade</taxon>
        <taxon>Panicoideae</taxon>
        <taxon>Andropogonodae</taxon>
        <taxon>Paspaleae</taxon>
        <taxon>Paspalinae</taxon>
        <taxon>Paspalum</taxon>
    </lineage>
</organism>
<keyword evidence="2" id="KW-0378">Hydrolase</keyword>
<dbReference type="PROSITE" id="PS50878">
    <property type="entry name" value="RT_POL"/>
    <property type="match status" value="1"/>
</dbReference>
<dbReference type="InterPro" id="IPR036514">
    <property type="entry name" value="SGNH_hydro_sf"/>
</dbReference>
<feature type="domain" description="Reverse transcriptase" evidence="4">
    <location>
        <begin position="1"/>
        <end position="221"/>
    </location>
</feature>
<reference evidence="5 6" key="1">
    <citation type="submission" date="2024-02" db="EMBL/GenBank/DDBJ databases">
        <title>High-quality chromosome-scale genome assembly of Pensacola bahiagrass (Paspalum notatum Flugge var. saurae).</title>
        <authorList>
            <person name="Vega J.M."/>
            <person name="Podio M."/>
            <person name="Orjuela J."/>
            <person name="Siena L.A."/>
            <person name="Pessino S.C."/>
            <person name="Combes M.C."/>
            <person name="Mariac C."/>
            <person name="Albertini E."/>
            <person name="Pupilli F."/>
            <person name="Ortiz J.P.A."/>
            <person name="Leblanc O."/>
        </authorList>
    </citation>
    <scope>NUCLEOTIDE SEQUENCE [LARGE SCALE GENOMIC DNA]</scope>
    <source>
        <strain evidence="5">R1</strain>
        <tissue evidence="5">Leaf</tissue>
    </source>
</reference>
<dbReference type="SUPFAM" id="SSF56672">
    <property type="entry name" value="DNA/RNA polymerases"/>
    <property type="match status" value="1"/>
</dbReference>
<dbReference type="CDD" id="cd01837">
    <property type="entry name" value="SGNH_plant_lipase_like"/>
    <property type="match status" value="1"/>
</dbReference>
<dbReference type="GO" id="GO:0016788">
    <property type="term" value="F:hydrolase activity, acting on ester bonds"/>
    <property type="evidence" value="ECO:0007669"/>
    <property type="project" value="InterPro"/>
</dbReference>
<dbReference type="GO" id="GO:0016042">
    <property type="term" value="P:lipid catabolic process"/>
    <property type="evidence" value="ECO:0007669"/>
    <property type="project" value="UniProtKB-KW"/>
</dbReference>
<evidence type="ECO:0000256" key="1">
    <source>
        <dbReference type="ARBA" id="ARBA00008668"/>
    </source>
</evidence>
<dbReference type="InterPro" id="IPR000477">
    <property type="entry name" value="RT_dom"/>
</dbReference>
<keyword evidence="6" id="KW-1185">Reference proteome</keyword>
<accession>A0AAQ3U8C7</accession>
<evidence type="ECO:0000259" key="4">
    <source>
        <dbReference type="PROSITE" id="PS50878"/>
    </source>
</evidence>
<dbReference type="Proteomes" id="UP001341281">
    <property type="component" value="Chromosome 07"/>
</dbReference>
<dbReference type="Gene3D" id="3.40.50.1110">
    <property type="entry name" value="SGNH hydrolase"/>
    <property type="match status" value="1"/>
</dbReference>
<evidence type="ECO:0000313" key="6">
    <source>
        <dbReference type="Proteomes" id="UP001341281"/>
    </source>
</evidence>